<protein>
    <recommendedName>
        <fullName evidence="4">UDP-N-acetylmuramyl pentapeptide phosphotransferase/UDP-N-acetylglucosamine-1-phosphate transferase</fullName>
    </recommendedName>
</protein>
<gene>
    <name evidence="2" type="ORF">GC102_27780</name>
</gene>
<feature type="transmembrane region" description="Helical" evidence="1">
    <location>
        <begin position="211"/>
        <end position="230"/>
    </location>
</feature>
<evidence type="ECO:0000256" key="1">
    <source>
        <dbReference type="SAM" id="Phobius"/>
    </source>
</evidence>
<comment type="caution">
    <text evidence="2">The sequence shown here is derived from an EMBL/GenBank/DDBJ whole genome shotgun (WGS) entry which is preliminary data.</text>
</comment>
<dbReference type="Proteomes" id="UP000658690">
    <property type="component" value="Unassembled WGS sequence"/>
</dbReference>
<evidence type="ECO:0000313" key="2">
    <source>
        <dbReference type="EMBL" id="NOU89518.1"/>
    </source>
</evidence>
<keyword evidence="1" id="KW-1133">Transmembrane helix</keyword>
<evidence type="ECO:0000313" key="3">
    <source>
        <dbReference type="Proteomes" id="UP000658690"/>
    </source>
</evidence>
<keyword evidence="3" id="KW-1185">Reference proteome</keyword>
<organism evidence="2 3">
    <name type="scientific">Paenibacillus germinis</name>
    <dbReference type="NCBI Taxonomy" id="2654979"/>
    <lineage>
        <taxon>Bacteria</taxon>
        <taxon>Bacillati</taxon>
        <taxon>Bacillota</taxon>
        <taxon>Bacilli</taxon>
        <taxon>Bacillales</taxon>
        <taxon>Paenibacillaceae</taxon>
        <taxon>Paenibacillus</taxon>
    </lineage>
</organism>
<keyword evidence="1" id="KW-0812">Transmembrane</keyword>
<evidence type="ECO:0008006" key="4">
    <source>
        <dbReference type="Google" id="ProtNLM"/>
    </source>
</evidence>
<name>A0ABX1Z819_9BACL</name>
<accession>A0ABX1Z819</accession>
<dbReference type="EMBL" id="WHOC01000149">
    <property type="protein sequence ID" value="NOU89518.1"/>
    <property type="molecule type" value="Genomic_DNA"/>
</dbReference>
<keyword evidence="1" id="KW-0472">Membrane</keyword>
<sequence>MRAPRQAVRRGRFDAADSLEGEEAGMVIIGSILDLIVLGAAGWWMLPHVRRFLEAHGQVGPNYLGHPIPRGMGVVLWLLLWLQELVLQGAVRLESSGLMGENSLLKEISSLEVNNRVFTFTATFIFLLGWTDDLIGSKAVKGLKGHFQYWMESKTLSMGAVKALGTLTIAAWLVVAVGNDQTPIWQMGVELILLILMTNTLNLLDVRPGRSLKAFLGSSCVVLFVGLYFLDLETSVFFPMIPVCMGGLILYSLDIRGLGMLGDAGSNLLGFTLGYGIIMILPWEAQCVIVAVIGFLHKQAEVSSITQMIEKNRFLHWLDRLGRT</sequence>
<proteinExistence type="predicted"/>
<reference evidence="2 3" key="1">
    <citation type="submission" date="2019-10" db="EMBL/GenBank/DDBJ databases">
        <title>Description of Paenibacillus choica sp. nov.</title>
        <authorList>
            <person name="Carlier A."/>
            <person name="Qi S."/>
        </authorList>
    </citation>
    <scope>NUCLEOTIDE SEQUENCE [LARGE SCALE GENOMIC DNA]</scope>
    <source>
        <strain evidence="2 3">LMG 31460</strain>
    </source>
</reference>
<feature type="transmembrane region" description="Helical" evidence="1">
    <location>
        <begin position="184"/>
        <end position="204"/>
    </location>
</feature>
<feature type="transmembrane region" description="Helical" evidence="1">
    <location>
        <begin position="156"/>
        <end position="178"/>
    </location>
</feature>
<feature type="transmembrane region" description="Helical" evidence="1">
    <location>
        <begin position="236"/>
        <end position="253"/>
    </location>
</feature>
<feature type="transmembrane region" description="Helical" evidence="1">
    <location>
        <begin position="24"/>
        <end position="46"/>
    </location>
</feature>